<name>A0ACB8SAN4_9AGAM</name>
<comment type="caution">
    <text evidence="1">The sequence shown here is derived from an EMBL/GenBank/DDBJ whole genome shotgun (WGS) entry which is preliminary data.</text>
</comment>
<organism evidence="1 2">
    <name type="scientific">Auriscalpium vulgare</name>
    <dbReference type="NCBI Taxonomy" id="40419"/>
    <lineage>
        <taxon>Eukaryota</taxon>
        <taxon>Fungi</taxon>
        <taxon>Dikarya</taxon>
        <taxon>Basidiomycota</taxon>
        <taxon>Agaricomycotina</taxon>
        <taxon>Agaricomycetes</taxon>
        <taxon>Russulales</taxon>
        <taxon>Auriscalpiaceae</taxon>
        <taxon>Auriscalpium</taxon>
    </lineage>
</organism>
<dbReference type="EMBL" id="MU275839">
    <property type="protein sequence ID" value="KAI0053569.1"/>
    <property type="molecule type" value="Genomic_DNA"/>
</dbReference>
<dbReference type="Proteomes" id="UP000814033">
    <property type="component" value="Unassembled WGS sequence"/>
</dbReference>
<gene>
    <name evidence="1" type="ORF">FA95DRAFT_1674104</name>
</gene>
<evidence type="ECO:0000313" key="2">
    <source>
        <dbReference type="Proteomes" id="UP000814033"/>
    </source>
</evidence>
<evidence type="ECO:0000313" key="1">
    <source>
        <dbReference type="EMBL" id="KAI0053569.1"/>
    </source>
</evidence>
<reference evidence="1" key="1">
    <citation type="submission" date="2021-02" db="EMBL/GenBank/DDBJ databases">
        <authorList>
            <consortium name="DOE Joint Genome Institute"/>
            <person name="Ahrendt S."/>
            <person name="Looney B.P."/>
            <person name="Miyauchi S."/>
            <person name="Morin E."/>
            <person name="Drula E."/>
            <person name="Courty P.E."/>
            <person name="Chicoki N."/>
            <person name="Fauchery L."/>
            <person name="Kohler A."/>
            <person name="Kuo A."/>
            <person name="Labutti K."/>
            <person name="Pangilinan J."/>
            <person name="Lipzen A."/>
            <person name="Riley R."/>
            <person name="Andreopoulos W."/>
            <person name="He G."/>
            <person name="Johnson J."/>
            <person name="Barry K.W."/>
            <person name="Grigoriev I.V."/>
            <person name="Nagy L."/>
            <person name="Hibbett D."/>
            <person name="Henrissat B."/>
            <person name="Matheny P.B."/>
            <person name="Labbe J."/>
            <person name="Martin F."/>
        </authorList>
    </citation>
    <scope>NUCLEOTIDE SEQUENCE</scope>
    <source>
        <strain evidence="1">FP105234-sp</strain>
    </source>
</reference>
<sequence length="475" mass="53232">MHDSIVVHGFYRYTDIWFEWHQALPNQDDGIPLKAILAYDALVDPDHPLRLEGKKGIELSIGTMQNGEARLLFSSAQAEYIRYWLHAMGYTKELIPLPYSDCLLTASTLQNYSPVTYKTGPELRQAIKAIDKNNRRLKGNTDTALASRRLVFERVRSLWAEKRGVWCAIDFEAWDRDHTLLTEFGWSLVLWENGEEVEEMGHLLVKEHQNYTSTYVQQYPKNFNFGTSEILTKNQFKTRINGLLSRIAELGPVFLVFHDKNEDIRYLQNPMVGAELNISYFLPDSCGAALQVNEPTTYVVDTSDLFAALEGDSGSQKRSLERVCRHLQIPTQFLHNAGNDARYTHLALKSMAAGDPLDMQREKRWPNHTQAPAGSAAPPTRSGVRVHFSKLEEDSDASDDDGGDGGDGPYDLRTGQLNPDWLEREREKAAAAVVGGKGIAVEVDVGEGKEKVDGQGAKVEVKSINGKGVRVASEH</sequence>
<accession>A0ACB8SAN4</accession>
<protein>
    <submittedName>
        <fullName evidence="1">Uncharacterized protein</fullName>
    </submittedName>
</protein>
<proteinExistence type="predicted"/>
<keyword evidence="2" id="KW-1185">Reference proteome</keyword>
<reference evidence="1" key="2">
    <citation type="journal article" date="2022" name="New Phytol.">
        <title>Evolutionary transition to the ectomycorrhizal habit in the genomes of a hyperdiverse lineage of mushroom-forming fungi.</title>
        <authorList>
            <person name="Looney B."/>
            <person name="Miyauchi S."/>
            <person name="Morin E."/>
            <person name="Drula E."/>
            <person name="Courty P.E."/>
            <person name="Kohler A."/>
            <person name="Kuo A."/>
            <person name="LaButti K."/>
            <person name="Pangilinan J."/>
            <person name="Lipzen A."/>
            <person name="Riley R."/>
            <person name="Andreopoulos W."/>
            <person name="He G."/>
            <person name="Johnson J."/>
            <person name="Nolan M."/>
            <person name="Tritt A."/>
            <person name="Barry K.W."/>
            <person name="Grigoriev I.V."/>
            <person name="Nagy L.G."/>
            <person name="Hibbett D."/>
            <person name="Henrissat B."/>
            <person name="Matheny P.B."/>
            <person name="Labbe J."/>
            <person name="Martin F.M."/>
        </authorList>
    </citation>
    <scope>NUCLEOTIDE SEQUENCE</scope>
    <source>
        <strain evidence="1">FP105234-sp</strain>
    </source>
</reference>